<evidence type="ECO:0000313" key="5">
    <source>
        <dbReference type="Proteomes" id="UP000222056"/>
    </source>
</evidence>
<dbReference type="Pfam" id="PF15902">
    <property type="entry name" value="Sortilin-Vps10"/>
    <property type="match status" value="1"/>
</dbReference>
<feature type="domain" description="Sortilin N-terminal" evidence="3">
    <location>
        <begin position="113"/>
        <end position="221"/>
    </location>
</feature>
<dbReference type="PROSITE" id="PS51257">
    <property type="entry name" value="PROKAR_LIPOPROTEIN"/>
    <property type="match status" value="1"/>
</dbReference>
<dbReference type="InterPro" id="IPR031778">
    <property type="entry name" value="Sortilin_N"/>
</dbReference>
<dbReference type="Proteomes" id="UP000222056">
    <property type="component" value="Unassembled WGS sequence"/>
</dbReference>
<dbReference type="InterPro" id="IPR015943">
    <property type="entry name" value="WD40/YVTN_repeat-like_dom_sf"/>
</dbReference>
<dbReference type="AlphaFoldDB" id="A0A1H6G0M9"/>
<accession>A0A1H6G0M9</accession>
<keyword evidence="4" id="KW-0675">Receptor</keyword>
<name>A0A1H6G0M9_THEAL</name>
<feature type="signal peptide" evidence="2">
    <location>
        <begin position="1"/>
        <end position="20"/>
    </location>
</feature>
<dbReference type="STRING" id="29539.SAMN02745716_2100"/>
<dbReference type="EMBL" id="FNWJ01000003">
    <property type="protein sequence ID" value="SEH16162.1"/>
    <property type="molecule type" value="Genomic_DNA"/>
</dbReference>
<reference evidence="5" key="1">
    <citation type="submission" date="2016-10" db="EMBL/GenBank/DDBJ databases">
        <authorList>
            <person name="Varghese N."/>
            <person name="Submissions S."/>
        </authorList>
    </citation>
    <scope>NUCLEOTIDE SEQUENCE [LARGE SCALE GENOMIC DNA]</scope>
    <source>
        <strain evidence="5">ATCC 35263</strain>
    </source>
</reference>
<organism evidence="4 5">
    <name type="scientific">Thermoleophilum album</name>
    <dbReference type="NCBI Taxonomy" id="29539"/>
    <lineage>
        <taxon>Bacteria</taxon>
        <taxon>Bacillati</taxon>
        <taxon>Actinomycetota</taxon>
        <taxon>Thermoleophilia</taxon>
        <taxon>Thermoleophilales</taxon>
        <taxon>Thermoleophilaceae</taxon>
        <taxon>Thermoleophilum</taxon>
    </lineage>
</organism>
<feature type="chain" id="PRO_5039155338" evidence="2">
    <location>
        <begin position="21"/>
        <end position="291"/>
    </location>
</feature>
<gene>
    <name evidence="4" type="ORF">SAMN02745716_2100</name>
</gene>
<evidence type="ECO:0000256" key="2">
    <source>
        <dbReference type="SAM" id="SignalP"/>
    </source>
</evidence>
<evidence type="ECO:0000256" key="1">
    <source>
        <dbReference type="ARBA" id="ARBA00022737"/>
    </source>
</evidence>
<dbReference type="OrthoDB" id="9764804at2"/>
<protein>
    <submittedName>
        <fullName evidence="4">Sortilin, neurotensin receptor 3</fullName>
    </submittedName>
</protein>
<dbReference type="NCBIfam" id="NF045728">
    <property type="entry name" value="glycosyl_F510_1955"/>
    <property type="match status" value="1"/>
</dbReference>
<proteinExistence type="predicted"/>
<sequence>MARRLTAMLCLALTAAWVGACGGDDADPEAASTRVGDPGPVHVHGLGVNPSDDALYIAAHTGLFRLPDGAERATRVGDRWQDTMGFTVVGPDRFLASGHPDGREDLPPFLGLIASTDAGGTWQPVSLLGEKDFHVLEAFDDRVWGFGSDFRTRREQLLVSRDGGRTWSERRTPQPLASLALDPDDPAKAIASGANALYATGDEGRSWQRIDSDAGLLAWPAADRLFRAASDGSVAVSRDRGAHWQRVGEIPGEPAAFEAAGGELFAALHDGTIVRSVDGGRSWSVRLAPAG</sequence>
<dbReference type="RefSeq" id="WP_093119021.1">
    <property type="nucleotide sequence ID" value="NZ_FNWJ01000003.1"/>
</dbReference>
<dbReference type="CDD" id="cd15482">
    <property type="entry name" value="Sialidase_non-viral"/>
    <property type="match status" value="1"/>
</dbReference>
<dbReference type="InterPro" id="IPR054817">
    <property type="entry name" value="Glycosyl_F510_1955-like"/>
</dbReference>
<dbReference type="SUPFAM" id="SSF110296">
    <property type="entry name" value="Oligoxyloglucan reducing end-specific cellobiohydrolase"/>
    <property type="match status" value="1"/>
</dbReference>
<keyword evidence="1" id="KW-0677">Repeat</keyword>
<evidence type="ECO:0000313" key="4">
    <source>
        <dbReference type="EMBL" id="SEH16162.1"/>
    </source>
</evidence>
<keyword evidence="5" id="KW-1185">Reference proteome</keyword>
<keyword evidence="2" id="KW-0732">Signal</keyword>
<dbReference type="Gene3D" id="2.130.10.10">
    <property type="entry name" value="YVTN repeat-like/Quinoprotein amine dehydrogenase"/>
    <property type="match status" value="2"/>
</dbReference>
<evidence type="ECO:0000259" key="3">
    <source>
        <dbReference type="Pfam" id="PF15902"/>
    </source>
</evidence>